<keyword evidence="7" id="KW-0963">Cytoplasm</keyword>
<comment type="subcellular location">
    <subcellularLocation>
        <location evidence="7">Cytoplasm</location>
    </subcellularLocation>
</comment>
<dbReference type="Pfam" id="PF05384">
    <property type="entry name" value="DegS"/>
    <property type="match status" value="1"/>
</dbReference>
<sequence length="384" mass="44350">METTETFDPSSIDTILDKTIATVNESKEQIFEIGEQSREEFEKLSNELKEIRESVHETIHLGDVLETKSRLSRAKLAEVSKHFERYNEHEIKRSYEVASEYQVQLISTRQKEASLRERRDDIERRIRQLEQTIERAEQLVSQISVVLTYLDSDLRQVGAIVKDAKAKQDFGLQIIEAQEEERARVSREIHDGPAQMLANVLLRSELIEKTYMQKGIDQARNELNDLRQMVKEALTEVRRIIYDLRPMALDDLGLVPTLEKYLRTLCDSTGIDIQLRSFGNERRLPSRMEVATYRLIQESVQNACKHAQAEEVQVKIEFQDNLSILVRDDGVGFDPSKKKDKSFGLVGMKERVELLKGTMKIDTTPGKGTLIFIQIPLKEQEAWT</sequence>
<comment type="function">
    <text evidence="7">Member of the two-component regulatory system DegS/DegU, which plays an important role in the transition growth phase.</text>
</comment>
<dbReference type="InterPro" id="IPR003594">
    <property type="entry name" value="HATPase_dom"/>
</dbReference>
<keyword evidence="5 7" id="KW-0067">ATP-binding</keyword>
<evidence type="ECO:0000313" key="10">
    <source>
        <dbReference type="EMBL" id="MCF6138765.1"/>
    </source>
</evidence>
<protein>
    <recommendedName>
        <fullName evidence="7">Signal transduction histidine-protein kinase/phosphatase DegS</fullName>
        <ecNumber evidence="7">2.7.13.3</ecNumber>
        <ecNumber evidence="7">3.1.3.-</ecNumber>
    </recommendedName>
</protein>
<dbReference type="EMBL" id="JAKIJS010000001">
    <property type="protein sequence ID" value="MCF6138765.1"/>
    <property type="molecule type" value="Genomic_DNA"/>
</dbReference>
<dbReference type="InterPro" id="IPR011712">
    <property type="entry name" value="Sig_transdc_His_kin_sub3_dim/P"/>
</dbReference>
<name>A0ABS9H476_9BACL</name>
<keyword evidence="8" id="KW-0175">Coiled coil</keyword>
<keyword evidence="6 7" id="KW-0902">Two-component regulatory system</keyword>
<dbReference type="InterPro" id="IPR036890">
    <property type="entry name" value="HATPase_C_sf"/>
</dbReference>
<dbReference type="InterPro" id="IPR050482">
    <property type="entry name" value="Sensor_HK_TwoCompSys"/>
</dbReference>
<comment type="caution">
    <text evidence="10">The sequence shown here is derived from an EMBL/GenBank/DDBJ whole genome shotgun (WGS) entry which is preliminary data.</text>
</comment>
<dbReference type="InterPro" id="IPR016381">
    <property type="entry name" value="Sig_transdc_His_kinase_DegS"/>
</dbReference>
<dbReference type="SUPFAM" id="SSF55874">
    <property type="entry name" value="ATPase domain of HSP90 chaperone/DNA topoisomerase II/histidine kinase"/>
    <property type="match status" value="1"/>
</dbReference>
<keyword evidence="2 7" id="KW-0808">Transferase</keyword>
<evidence type="ECO:0000256" key="6">
    <source>
        <dbReference type="ARBA" id="ARBA00023012"/>
    </source>
</evidence>
<proteinExistence type="predicted"/>
<dbReference type="PROSITE" id="PS50109">
    <property type="entry name" value="HIS_KIN"/>
    <property type="match status" value="1"/>
</dbReference>
<dbReference type="CDD" id="cd16917">
    <property type="entry name" value="HATPase_UhpB-NarQ-NarX-like"/>
    <property type="match status" value="1"/>
</dbReference>
<keyword evidence="7" id="KW-0904">Protein phosphatase</keyword>
<dbReference type="SMART" id="SM00387">
    <property type="entry name" value="HATPase_c"/>
    <property type="match status" value="1"/>
</dbReference>
<evidence type="ECO:0000256" key="1">
    <source>
        <dbReference type="ARBA" id="ARBA00000085"/>
    </source>
</evidence>
<dbReference type="GO" id="GO:0016301">
    <property type="term" value="F:kinase activity"/>
    <property type="evidence" value="ECO:0007669"/>
    <property type="project" value="UniProtKB-KW"/>
</dbReference>
<dbReference type="PIRSF" id="PIRSF003169">
    <property type="entry name" value="STHK_DegS"/>
    <property type="match status" value="1"/>
</dbReference>
<evidence type="ECO:0000313" key="11">
    <source>
        <dbReference type="Proteomes" id="UP001649381"/>
    </source>
</evidence>
<evidence type="ECO:0000256" key="5">
    <source>
        <dbReference type="ARBA" id="ARBA00022840"/>
    </source>
</evidence>
<evidence type="ECO:0000259" key="9">
    <source>
        <dbReference type="PROSITE" id="PS50109"/>
    </source>
</evidence>
<gene>
    <name evidence="10" type="ORF">L2716_13595</name>
</gene>
<keyword evidence="11" id="KW-1185">Reference proteome</keyword>
<accession>A0ABS9H476</accession>
<dbReference type="EC" id="3.1.3.-" evidence="7"/>
<reference evidence="10 11" key="1">
    <citation type="submission" date="2022-01" db="EMBL/GenBank/DDBJ databases">
        <title>Alkalihalobacillus sp. EGI L200015, a novel bacterium isolated from a salt lake sediment.</title>
        <authorList>
            <person name="Gao L."/>
            <person name="Fang B.-Z."/>
            <person name="Li W.-J."/>
        </authorList>
    </citation>
    <scope>NUCLEOTIDE SEQUENCE [LARGE SCALE GENOMIC DNA]</scope>
    <source>
        <strain evidence="10 11">KCTC 12718</strain>
    </source>
</reference>
<feature type="coiled-coil region" evidence="8">
    <location>
        <begin position="112"/>
        <end position="146"/>
    </location>
</feature>
<dbReference type="Pfam" id="PF02518">
    <property type="entry name" value="HATPase_c"/>
    <property type="match status" value="1"/>
</dbReference>
<dbReference type="Proteomes" id="UP001649381">
    <property type="component" value="Unassembled WGS sequence"/>
</dbReference>
<dbReference type="PANTHER" id="PTHR24421:SF55">
    <property type="entry name" value="SENSOR HISTIDINE KINASE YDFH"/>
    <property type="match status" value="1"/>
</dbReference>
<feature type="domain" description="Histidine kinase" evidence="9">
    <location>
        <begin position="184"/>
        <end position="379"/>
    </location>
</feature>
<evidence type="ECO:0000256" key="7">
    <source>
        <dbReference type="PIRNR" id="PIRNR003169"/>
    </source>
</evidence>
<dbReference type="RefSeq" id="WP_236336689.1">
    <property type="nucleotide sequence ID" value="NZ_JAKIJS010000001.1"/>
</dbReference>
<keyword evidence="7" id="KW-0378">Hydrolase</keyword>
<keyword evidence="3 7" id="KW-0547">Nucleotide-binding</keyword>
<dbReference type="InterPro" id="IPR008595">
    <property type="entry name" value="DegS"/>
</dbReference>
<organism evidence="10 11">
    <name type="scientific">Pseudalkalibacillus berkeleyi</name>
    <dbReference type="NCBI Taxonomy" id="1069813"/>
    <lineage>
        <taxon>Bacteria</taxon>
        <taxon>Bacillati</taxon>
        <taxon>Bacillota</taxon>
        <taxon>Bacilli</taxon>
        <taxon>Bacillales</taxon>
        <taxon>Fictibacillaceae</taxon>
        <taxon>Pseudalkalibacillus</taxon>
    </lineage>
</organism>
<evidence type="ECO:0000256" key="4">
    <source>
        <dbReference type="ARBA" id="ARBA00022777"/>
    </source>
</evidence>
<dbReference type="PANTHER" id="PTHR24421">
    <property type="entry name" value="NITRATE/NITRITE SENSOR PROTEIN NARX-RELATED"/>
    <property type="match status" value="1"/>
</dbReference>
<dbReference type="EC" id="2.7.13.3" evidence="7"/>
<dbReference type="InterPro" id="IPR005467">
    <property type="entry name" value="His_kinase_dom"/>
</dbReference>
<dbReference type="Gene3D" id="3.30.565.10">
    <property type="entry name" value="Histidine kinase-like ATPase, C-terminal domain"/>
    <property type="match status" value="1"/>
</dbReference>
<evidence type="ECO:0000256" key="3">
    <source>
        <dbReference type="ARBA" id="ARBA00022741"/>
    </source>
</evidence>
<evidence type="ECO:0000256" key="8">
    <source>
        <dbReference type="SAM" id="Coils"/>
    </source>
</evidence>
<dbReference type="Gene3D" id="1.20.5.1930">
    <property type="match status" value="1"/>
</dbReference>
<dbReference type="Pfam" id="PF07730">
    <property type="entry name" value="HisKA_3"/>
    <property type="match status" value="1"/>
</dbReference>
<comment type="catalytic activity">
    <reaction evidence="1 7">
        <text>ATP + protein L-histidine = ADP + protein N-phospho-L-histidine.</text>
        <dbReference type="EC" id="2.7.13.3"/>
    </reaction>
</comment>
<keyword evidence="4 7" id="KW-0418">Kinase</keyword>
<evidence type="ECO:0000256" key="2">
    <source>
        <dbReference type="ARBA" id="ARBA00022679"/>
    </source>
</evidence>